<dbReference type="InterPro" id="IPR001789">
    <property type="entry name" value="Sig_transdc_resp-reg_receiver"/>
</dbReference>
<evidence type="ECO:0000313" key="6">
    <source>
        <dbReference type="EMBL" id="WZN42698.1"/>
    </source>
</evidence>
<dbReference type="SUPFAM" id="SSF52172">
    <property type="entry name" value="CheY-like"/>
    <property type="match status" value="1"/>
</dbReference>
<protein>
    <submittedName>
        <fullName evidence="6">Response regulator transcription factor</fullName>
    </submittedName>
</protein>
<dbReference type="PANTHER" id="PTHR43214:SF43">
    <property type="entry name" value="TWO-COMPONENT RESPONSE REGULATOR"/>
    <property type="match status" value="1"/>
</dbReference>
<proteinExistence type="predicted"/>
<dbReference type="EMBL" id="CP149822">
    <property type="protein sequence ID" value="WZN42698.1"/>
    <property type="molecule type" value="Genomic_DNA"/>
</dbReference>
<dbReference type="PROSITE" id="PS00622">
    <property type="entry name" value="HTH_LUXR_1"/>
    <property type="match status" value="1"/>
</dbReference>
<dbReference type="SMART" id="SM00421">
    <property type="entry name" value="HTH_LUXR"/>
    <property type="match status" value="1"/>
</dbReference>
<evidence type="ECO:0000256" key="2">
    <source>
        <dbReference type="ARBA" id="ARBA00023125"/>
    </source>
</evidence>
<dbReference type="SMART" id="SM00448">
    <property type="entry name" value="REC"/>
    <property type="match status" value="1"/>
</dbReference>
<dbReference type="SUPFAM" id="SSF46894">
    <property type="entry name" value="C-terminal effector domain of the bipartite response regulators"/>
    <property type="match status" value="1"/>
</dbReference>
<keyword evidence="7" id="KW-1185">Reference proteome</keyword>
<dbReference type="Pfam" id="PF00196">
    <property type="entry name" value="GerE"/>
    <property type="match status" value="1"/>
</dbReference>
<dbReference type="RefSeq" id="WP_341837532.1">
    <property type="nucleotide sequence ID" value="NZ_CP149822.1"/>
</dbReference>
<dbReference type="InterPro" id="IPR039420">
    <property type="entry name" value="WalR-like"/>
</dbReference>
<dbReference type="Pfam" id="PF00072">
    <property type="entry name" value="Response_reg"/>
    <property type="match status" value="1"/>
</dbReference>
<evidence type="ECO:0000256" key="1">
    <source>
        <dbReference type="ARBA" id="ARBA00022553"/>
    </source>
</evidence>
<dbReference type="CDD" id="cd17535">
    <property type="entry name" value="REC_NarL-like"/>
    <property type="match status" value="1"/>
</dbReference>
<gene>
    <name evidence="6" type="ORF">WJU16_06575</name>
</gene>
<feature type="modified residue" description="4-aspartylphosphate" evidence="3">
    <location>
        <position position="56"/>
    </location>
</feature>
<sequence length="212" mass="23472">MNSITIALVDDHPAILNGLQMILQGFPDVSVTGAWGNGDQLLDGLQVQAPAVLFLDIQLPGQDGLALCRRVSADYPETRVIIFTNVEDKHTIRTAFQNGAAGYLLKTAGSREIREAIDTVTAGEQYVHNELKDQMFQQIIQRKPSRYAPSLTRREKEILGFIAQGLSNQEIADKLSLSVRTIENHRYNLMQKLDVKNTAALVRKAMELGLAS</sequence>
<feature type="domain" description="HTH luxR-type" evidence="4">
    <location>
        <begin position="144"/>
        <end position="209"/>
    </location>
</feature>
<dbReference type="PROSITE" id="PS50043">
    <property type="entry name" value="HTH_LUXR_2"/>
    <property type="match status" value="1"/>
</dbReference>
<dbReference type="InterPro" id="IPR058245">
    <property type="entry name" value="NreC/VraR/RcsB-like_REC"/>
</dbReference>
<evidence type="ECO:0000313" key="7">
    <source>
        <dbReference type="Proteomes" id="UP001485459"/>
    </source>
</evidence>
<name>A0ABZ2YTA4_9BACT</name>
<accession>A0ABZ2YTA4</accession>
<organism evidence="6 7">
    <name type="scientific">Chitinophaga pollutisoli</name>
    <dbReference type="NCBI Taxonomy" id="3133966"/>
    <lineage>
        <taxon>Bacteria</taxon>
        <taxon>Pseudomonadati</taxon>
        <taxon>Bacteroidota</taxon>
        <taxon>Chitinophagia</taxon>
        <taxon>Chitinophagales</taxon>
        <taxon>Chitinophagaceae</taxon>
        <taxon>Chitinophaga</taxon>
    </lineage>
</organism>
<evidence type="ECO:0000259" key="5">
    <source>
        <dbReference type="PROSITE" id="PS50110"/>
    </source>
</evidence>
<dbReference type="InterPro" id="IPR016032">
    <property type="entry name" value="Sig_transdc_resp-reg_C-effctor"/>
</dbReference>
<feature type="domain" description="Response regulatory" evidence="5">
    <location>
        <begin position="5"/>
        <end position="121"/>
    </location>
</feature>
<dbReference type="Gene3D" id="3.40.50.2300">
    <property type="match status" value="1"/>
</dbReference>
<reference evidence="7" key="1">
    <citation type="submission" date="2024-03" db="EMBL/GenBank/DDBJ databases">
        <title>Chitinophaga horti sp. nov., isolated from garden soil.</title>
        <authorList>
            <person name="Lee D.S."/>
            <person name="Han D.M."/>
            <person name="Baek J.H."/>
            <person name="Choi D.G."/>
            <person name="Jeon J.H."/>
            <person name="Jeon C.O."/>
        </authorList>
    </citation>
    <scope>NUCLEOTIDE SEQUENCE [LARGE SCALE GENOMIC DNA]</scope>
    <source>
        <strain evidence="7">GPA1</strain>
    </source>
</reference>
<evidence type="ECO:0000259" key="4">
    <source>
        <dbReference type="PROSITE" id="PS50043"/>
    </source>
</evidence>
<dbReference type="PANTHER" id="PTHR43214">
    <property type="entry name" value="TWO-COMPONENT RESPONSE REGULATOR"/>
    <property type="match status" value="1"/>
</dbReference>
<dbReference type="PRINTS" id="PR00038">
    <property type="entry name" value="HTHLUXR"/>
</dbReference>
<dbReference type="InterPro" id="IPR011006">
    <property type="entry name" value="CheY-like_superfamily"/>
</dbReference>
<dbReference type="InterPro" id="IPR000792">
    <property type="entry name" value="Tscrpt_reg_LuxR_C"/>
</dbReference>
<dbReference type="Proteomes" id="UP001485459">
    <property type="component" value="Chromosome"/>
</dbReference>
<keyword evidence="1 3" id="KW-0597">Phosphoprotein</keyword>
<dbReference type="CDD" id="cd06170">
    <property type="entry name" value="LuxR_C_like"/>
    <property type="match status" value="1"/>
</dbReference>
<keyword evidence="2" id="KW-0238">DNA-binding</keyword>
<evidence type="ECO:0000256" key="3">
    <source>
        <dbReference type="PROSITE-ProRule" id="PRU00169"/>
    </source>
</evidence>
<dbReference type="PROSITE" id="PS50110">
    <property type="entry name" value="RESPONSE_REGULATORY"/>
    <property type="match status" value="1"/>
</dbReference>